<dbReference type="OrthoDB" id="9812608at2"/>
<dbReference type="SUPFAM" id="SSF143414">
    <property type="entry name" value="CcmK-like"/>
    <property type="match status" value="1"/>
</dbReference>
<dbReference type="Proteomes" id="UP000322699">
    <property type="component" value="Unassembled WGS sequence"/>
</dbReference>
<dbReference type="SMART" id="SM00877">
    <property type="entry name" value="BMC"/>
    <property type="match status" value="1"/>
</dbReference>
<dbReference type="Pfam" id="PF00936">
    <property type="entry name" value="BMC"/>
    <property type="match status" value="1"/>
</dbReference>
<keyword evidence="2" id="KW-1283">Bacterial microcompartment</keyword>
<dbReference type="EMBL" id="VRLW01000001">
    <property type="protein sequence ID" value="KAA1260695.1"/>
    <property type="molecule type" value="Genomic_DNA"/>
</dbReference>
<evidence type="ECO:0000256" key="1">
    <source>
        <dbReference type="ARBA" id="ARBA00024322"/>
    </source>
</evidence>
<feature type="domain" description="BMC" evidence="4">
    <location>
        <begin position="4"/>
        <end position="88"/>
    </location>
</feature>
<dbReference type="GO" id="GO:0031469">
    <property type="term" value="C:bacterial microcompartment"/>
    <property type="evidence" value="ECO:0007669"/>
    <property type="project" value="UniProtKB-SubCell"/>
</dbReference>
<gene>
    <name evidence="5" type="primary">eutM_1</name>
    <name evidence="5" type="ORF">LF1_32360</name>
</gene>
<dbReference type="RefSeq" id="WP_068262223.1">
    <property type="nucleotide sequence ID" value="NZ_LWSK01000033.1"/>
</dbReference>
<dbReference type="PANTHER" id="PTHR33941:SF11">
    <property type="entry name" value="BACTERIAL MICROCOMPARTMENT SHELL PROTEIN PDUJ"/>
    <property type="match status" value="1"/>
</dbReference>
<keyword evidence="6" id="KW-1185">Reference proteome</keyword>
<dbReference type="CDD" id="cd07045">
    <property type="entry name" value="BMC_CcmK_like"/>
    <property type="match status" value="1"/>
</dbReference>
<dbReference type="PROSITE" id="PS51930">
    <property type="entry name" value="BMC_2"/>
    <property type="match status" value="1"/>
</dbReference>
<dbReference type="InterPro" id="IPR044872">
    <property type="entry name" value="CcmK/CsoS1_BMC"/>
</dbReference>
<protein>
    <submittedName>
        <fullName evidence="5">Ethanolamine utilization protein EutM</fullName>
    </submittedName>
</protein>
<comment type="caution">
    <text evidence="5">The sequence shown here is derived from an EMBL/GenBank/DDBJ whole genome shotgun (WGS) entry which is preliminary data.</text>
</comment>
<name>A0A5B1CLE0_9BACT</name>
<dbReference type="Gene3D" id="3.30.70.1710">
    <property type="match status" value="1"/>
</dbReference>
<dbReference type="PANTHER" id="PTHR33941">
    <property type="entry name" value="PROPANEDIOL UTILIZATION PROTEIN PDUA"/>
    <property type="match status" value="1"/>
</dbReference>
<evidence type="ECO:0000313" key="5">
    <source>
        <dbReference type="EMBL" id="KAA1260695.1"/>
    </source>
</evidence>
<evidence type="ECO:0000256" key="3">
    <source>
        <dbReference type="PROSITE-ProRule" id="PRU01278"/>
    </source>
</evidence>
<proteinExistence type="inferred from homology"/>
<dbReference type="InterPro" id="IPR000249">
    <property type="entry name" value="BMC_dom"/>
</dbReference>
<evidence type="ECO:0000313" key="6">
    <source>
        <dbReference type="Proteomes" id="UP000322699"/>
    </source>
</evidence>
<sequence length="89" mass="8773">MNDAIGLIETKGLLPLVEATDAMAKAANVEIVKRVDLGGGLVTTVVSGDVGSVRAAVEAGAAAAASAGELVSSHIIPRPAEGLIGAYFS</sequence>
<accession>A0A5B1CLE0</accession>
<comment type="similarity">
    <text evidence="3">Belongs to the bacterial microcompartments protein family.</text>
</comment>
<evidence type="ECO:0000256" key="2">
    <source>
        <dbReference type="ARBA" id="ARBA00024446"/>
    </source>
</evidence>
<organism evidence="5 6">
    <name type="scientific">Rubripirellula obstinata</name>
    <dbReference type="NCBI Taxonomy" id="406547"/>
    <lineage>
        <taxon>Bacteria</taxon>
        <taxon>Pseudomonadati</taxon>
        <taxon>Planctomycetota</taxon>
        <taxon>Planctomycetia</taxon>
        <taxon>Pirellulales</taxon>
        <taxon>Pirellulaceae</taxon>
        <taxon>Rubripirellula</taxon>
    </lineage>
</organism>
<dbReference type="AlphaFoldDB" id="A0A5B1CLE0"/>
<dbReference type="InterPro" id="IPR037233">
    <property type="entry name" value="CcmK-like_sf"/>
</dbReference>
<reference evidence="5 6" key="1">
    <citation type="submission" date="2019-08" db="EMBL/GenBank/DDBJ databases">
        <title>Deep-cultivation of Planctomycetes and their phenomic and genomic characterization uncovers novel biology.</title>
        <authorList>
            <person name="Wiegand S."/>
            <person name="Jogler M."/>
            <person name="Boedeker C."/>
            <person name="Pinto D."/>
            <person name="Vollmers J."/>
            <person name="Rivas-Marin E."/>
            <person name="Kohn T."/>
            <person name="Peeters S.H."/>
            <person name="Heuer A."/>
            <person name="Rast P."/>
            <person name="Oberbeckmann S."/>
            <person name="Bunk B."/>
            <person name="Jeske O."/>
            <person name="Meyerdierks A."/>
            <person name="Storesund J.E."/>
            <person name="Kallscheuer N."/>
            <person name="Luecker S."/>
            <person name="Lage O.M."/>
            <person name="Pohl T."/>
            <person name="Merkel B.J."/>
            <person name="Hornburger P."/>
            <person name="Mueller R.-W."/>
            <person name="Bruemmer F."/>
            <person name="Labrenz M."/>
            <person name="Spormann A.M."/>
            <person name="Op Den Camp H."/>
            <person name="Overmann J."/>
            <person name="Amann R."/>
            <person name="Jetten M.S.M."/>
            <person name="Mascher T."/>
            <person name="Medema M.H."/>
            <person name="Devos D.P."/>
            <person name="Kaster A.-K."/>
            <person name="Ovreas L."/>
            <person name="Rohde M."/>
            <person name="Galperin M.Y."/>
            <person name="Jogler C."/>
        </authorList>
    </citation>
    <scope>NUCLEOTIDE SEQUENCE [LARGE SCALE GENOMIC DNA]</scope>
    <source>
        <strain evidence="5 6">LF1</strain>
    </source>
</reference>
<comment type="subcellular location">
    <subcellularLocation>
        <location evidence="1">Bacterial microcompartment</location>
    </subcellularLocation>
</comment>
<evidence type="ECO:0000259" key="4">
    <source>
        <dbReference type="PROSITE" id="PS51930"/>
    </source>
</evidence>
<dbReference type="InterPro" id="IPR050575">
    <property type="entry name" value="BMC_shell"/>
</dbReference>